<accession>A0A401W885</accession>
<gene>
    <name evidence="2" type="ORF">GKJPGBOP_05266</name>
</gene>
<name>A0A401W885_STREY</name>
<proteinExistence type="predicted"/>
<dbReference type="Gene3D" id="1.10.30.50">
    <property type="match status" value="1"/>
</dbReference>
<evidence type="ECO:0000259" key="1">
    <source>
        <dbReference type="SMART" id="SM00507"/>
    </source>
</evidence>
<protein>
    <submittedName>
        <fullName evidence="2">HNH endonuclease</fullName>
    </submittedName>
</protein>
<comment type="caution">
    <text evidence="2">The sequence shown here is derived from an EMBL/GenBank/DDBJ whole genome shotgun (WGS) entry which is preliminary data.</text>
</comment>
<feature type="domain" description="HNH nuclease" evidence="1">
    <location>
        <begin position="148"/>
        <end position="204"/>
    </location>
</feature>
<reference evidence="2 3" key="1">
    <citation type="submission" date="2018-11" db="EMBL/GenBank/DDBJ databases">
        <title>Whole genome sequence of Streptomyces paromomycinus NBRC 15454(T).</title>
        <authorList>
            <person name="Komaki H."/>
            <person name="Tamura T."/>
        </authorList>
    </citation>
    <scope>NUCLEOTIDE SEQUENCE [LARGE SCALE GENOMIC DNA]</scope>
    <source>
        <strain evidence="2 3">NBRC 15454</strain>
    </source>
</reference>
<dbReference type="InterPro" id="IPR003615">
    <property type="entry name" value="HNH_nuc"/>
</dbReference>
<keyword evidence="2" id="KW-0540">Nuclease</keyword>
<dbReference type="Pfam" id="PF13392">
    <property type="entry name" value="HNH_3"/>
    <property type="match status" value="1"/>
</dbReference>
<sequence length="220" mass="25081">MSSGVRYTRELLDEAARHCKNIDEVITFVGVRPYQQVRRYILRRFAHFGIDVSHFEAVGRNGRPRPTKAALQEAVVSSCSVAAALRHVNRESNCCTRKQFRRWVAEYGIDTSHFLGQAHQRGKTMHNRKPAHEILKKQCTGRRTSTAQLRRALLESGVVDRCAECGTEPIWHGRPMTLEIDHINGDWSDNHPDNLRLLCPNCHAATSTWCRGGNRRRNAS</sequence>
<dbReference type="AlphaFoldDB" id="A0A401W885"/>
<dbReference type="Proteomes" id="UP000286746">
    <property type="component" value="Unassembled WGS sequence"/>
</dbReference>
<keyword evidence="3" id="KW-1185">Reference proteome</keyword>
<keyword evidence="2" id="KW-0255">Endonuclease</keyword>
<dbReference type="EMBL" id="BHZD01000001">
    <property type="protein sequence ID" value="GCD45534.1"/>
    <property type="molecule type" value="Genomic_DNA"/>
</dbReference>
<dbReference type="SMART" id="SM00507">
    <property type="entry name" value="HNHc"/>
    <property type="match status" value="1"/>
</dbReference>
<dbReference type="CDD" id="cd00085">
    <property type="entry name" value="HNHc"/>
    <property type="match status" value="1"/>
</dbReference>
<keyword evidence="2" id="KW-0378">Hydrolase</keyword>
<dbReference type="GO" id="GO:0004519">
    <property type="term" value="F:endonuclease activity"/>
    <property type="evidence" value="ECO:0007669"/>
    <property type="project" value="UniProtKB-KW"/>
</dbReference>
<evidence type="ECO:0000313" key="3">
    <source>
        <dbReference type="Proteomes" id="UP000286746"/>
    </source>
</evidence>
<evidence type="ECO:0000313" key="2">
    <source>
        <dbReference type="EMBL" id="GCD45534.1"/>
    </source>
</evidence>
<organism evidence="2 3">
    <name type="scientific">Streptomyces paromomycinus</name>
    <name type="common">Streptomyces rimosus subsp. paromomycinus</name>
    <dbReference type="NCBI Taxonomy" id="92743"/>
    <lineage>
        <taxon>Bacteria</taxon>
        <taxon>Bacillati</taxon>
        <taxon>Actinomycetota</taxon>
        <taxon>Actinomycetes</taxon>
        <taxon>Kitasatosporales</taxon>
        <taxon>Streptomycetaceae</taxon>
        <taxon>Streptomyces</taxon>
    </lineage>
</organism>
<dbReference type="RefSeq" id="WP_125056091.1">
    <property type="nucleotide sequence ID" value="NZ_BHZD01000001.1"/>
</dbReference>